<organism evidence="2 3">
    <name type="scientific">Lautropia dentalis</name>
    <dbReference type="NCBI Taxonomy" id="2490857"/>
    <lineage>
        <taxon>Bacteria</taxon>
        <taxon>Pseudomonadati</taxon>
        <taxon>Pseudomonadota</taxon>
        <taxon>Betaproteobacteria</taxon>
        <taxon>Burkholderiales</taxon>
        <taxon>Burkholderiaceae</taxon>
        <taxon>Lautropia</taxon>
    </lineage>
</organism>
<dbReference type="RefSeq" id="WP_125094778.1">
    <property type="nucleotide sequence ID" value="NZ_RRUE01000001.1"/>
</dbReference>
<reference evidence="2 3" key="1">
    <citation type="submission" date="2018-11" db="EMBL/GenBank/DDBJ databases">
        <title>Genome sequencing of Lautropia sp. KCOM 2505 (= ChDC F240).</title>
        <authorList>
            <person name="Kook J.-K."/>
            <person name="Park S.-N."/>
            <person name="Lim Y.K."/>
        </authorList>
    </citation>
    <scope>NUCLEOTIDE SEQUENCE [LARGE SCALE GENOMIC DNA]</scope>
    <source>
        <strain evidence="2 3">KCOM 2505</strain>
    </source>
</reference>
<feature type="compositionally biased region" description="Basic and acidic residues" evidence="1">
    <location>
        <begin position="79"/>
        <end position="91"/>
    </location>
</feature>
<name>A0A3R8LSP8_9BURK</name>
<feature type="region of interest" description="Disordered" evidence="1">
    <location>
        <begin position="256"/>
        <end position="283"/>
    </location>
</feature>
<evidence type="ECO:0000313" key="2">
    <source>
        <dbReference type="EMBL" id="RRN45349.1"/>
    </source>
</evidence>
<feature type="region of interest" description="Disordered" evidence="1">
    <location>
        <begin position="62"/>
        <end position="105"/>
    </location>
</feature>
<proteinExistence type="predicted"/>
<dbReference type="AlphaFoldDB" id="A0A3R8LSP8"/>
<dbReference type="InterPro" id="IPR042268">
    <property type="entry name" value="BamC_C"/>
</dbReference>
<protein>
    <submittedName>
        <fullName evidence="2">Outer membrane protein assembly factor BamC</fullName>
    </submittedName>
</protein>
<dbReference type="Proteomes" id="UP000270261">
    <property type="component" value="Unassembled WGS sequence"/>
</dbReference>
<dbReference type="Pfam" id="PF06804">
    <property type="entry name" value="Lipoprotein_18"/>
    <property type="match status" value="2"/>
</dbReference>
<keyword evidence="3" id="KW-1185">Reference proteome</keyword>
<evidence type="ECO:0000313" key="3">
    <source>
        <dbReference type="Proteomes" id="UP000270261"/>
    </source>
</evidence>
<dbReference type="Gene3D" id="3.30.310.170">
    <property type="entry name" value="Outer membrane protein assembly factor BamC"/>
    <property type="match status" value="1"/>
</dbReference>
<dbReference type="PROSITE" id="PS51257">
    <property type="entry name" value="PROKAR_LIPOPROTEIN"/>
    <property type="match status" value="1"/>
</dbReference>
<comment type="caution">
    <text evidence="2">The sequence shown here is derived from an EMBL/GenBank/DDBJ whole genome shotgun (WGS) entry which is preliminary data.</text>
</comment>
<accession>A0A3R8LSP8</accession>
<dbReference type="InterPro" id="IPR010653">
    <property type="entry name" value="NlpB/DapX"/>
</dbReference>
<gene>
    <name evidence="2" type="primary">bamC</name>
    <name evidence="2" type="ORF">EHV23_03760</name>
</gene>
<dbReference type="EMBL" id="RRUE01000001">
    <property type="protein sequence ID" value="RRN45349.1"/>
    <property type="molecule type" value="Genomic_DNA"/>
</dbReference>
<sequence length="447" mass="48149">MSDFLHRPLRAALPALLVPSLLLSGCTTVRDALDADNVEYREARSGPALDVPPDLVAPKADSRYTLPARDDSQSLSDFNRQRDQAQGDERGASGAGVLPQSQHARIHREGTTRWVSVQASPEEIWPLLLDFWAVQGFNLETAQPKLGLMETEWAERYQKVENSGIRGILARKAGTVYATGDRDKYRTRLERNAQGGTDIFLTYYGREEQLRGARKEDSIWVPNDSNRNELEAEYLQRILTRLDAAFAHGELGRRGGAASTAVSGAPAGANAGGSAGAAGTAGAAAGASGVGASGAGAAAMAGADAAAQGADGAAADGQSGARARIVAGAEGQPSKLQLQDDFDRSWRAVGVVLDRLDFSIEDRNREQGVYDIVYVDPQRRDRNQGTWSRIFSGERKDLSGQHYQLHIQGEGSQSTVEVLLADGKQPSSEEDRRVADEIIRILNENLR</sequence>
<dbReference type="OrthoDB" id="5291099at2"/>
<evidence type="ECO:0000256" key="1">
    <source>
        <dbReference type="SAM" id="MobiDB-lite"/>
    </source>
</evidence>